<sequence length="534" mass="58455">MTKTLLTVDDLSIGLPIYADRPRAVSNVNFSLNEGEILCVVGESGSGKSMIANAIMGLLPKELPVLGGRLDLQGVELLKQTPAQLRSLRGARMGMVFQEPMAALNPLMRIGDQIAEVFQVHGLPGKEEQVVSLLKAVNLPDPEALIHVYPHMLSGGQRQRVVIAMAIALEPSLLIADEPTTALDVTTQAQILKLIREIQKRRNSGVLFITHDFGVVREIADRVIVMKDGELVDQGATSDVLERPVHDYTKKLLAAMPKPNMDPPRPRAEQTVLKASSLRKTFWRGSKEVAALNNINLDLRKGETIGLVGESGSGKSTFARTIVNLITPDSGEIRFEGTDLRGLSRKQWKPFRKRIQFLFQDPFESLDPRRSVGDIIADGPMAHGASAKEARAIAREKLQLVSLDPSALDRWPHEFSGGQRQRIGIARALALNAELLIADEPVSALDVSVQAQILDLLEGLRDKLGLSMLFITHDMRVAAQICDRIAVMKLGQIVEEAPARELLSNPQHPYTRTLIASVPGLADESANYRAVEAS</sequence>
<dbReference type="SUPFAM" id="SSF52540">
    <property type="entry name" value="P-loop containing nucleoside triphosphate hydrolases"/>
    <property type="match status" value="2"/>
</dbReference>
<dbReference type="Gene3D" id="3.40.50.300">
    <property type="entry name" value="P-loop containing nucleotide triphosphate hydrolases"/>
    <property type="match status" value="2"/>
</dbReference>
<name>A0ABX8A6K5_9BRAD</name>
<protein>
    <submittedName>
        <fullName evidence="10">ABC transporter ATP-binding protein</fullName>
    </submittedName>
</protein>
<dbReference type="PROSITE" id="PS00211">
    <property type="entry name" value="ABC_TRANSPORTER_1"/>
    <property type="match status" value="2"/>
</dbReference>
<dbReference type="InterPro" id="IPR003593">
    <property type="entry name" value="AAA+_ATPase"/>
</dbReference>
<accession>A0ABX8A6K5</accession>
<dbReference type="InterPro" id="IPR013563">
    <property type="entry name" value="Oligopep_ABC_C"/>
</dbReference>
<evidence type="ECO:0000256" key="1">
    <source>
        <dbReference type="ARBA" id="ARBA00004417"/>
    </source>
</evidence>
<dbReference type="InterPro" id="IPR003439">
    <property type="entry name" value="ABC_transporter-like_ATP-bd"/>
</dbReference>
<reference evidence="10 11" key="1">
    <citation type="submission" date="2019-02" db="EMBL/GenBank/DDBJ databases">
        <title>Emended description of the genus Rhodopseudomonas and description of Rhodopseudomonas albus sp. nov., a non-phototrophic, heavy-metal-tolerant bacterium isolated from garden soil.</title>
        <authorList>
            <person name="Bao Z."/>
            <person name="Cao W.W."/>
            <person name="Sato Y."/>
            <person name="Nishizawa T."/>
            <person name="Zhao J."/>
            <person name="Guo Y."/>
            <person name="Ohta H."/>
        </authorList>
    </citation>
    <scope>NUCLEOTIDE SEQUENCE [LARGE SCALE GENOMIC DNA]</scope>
    <source>
        <strain evidence="10 11">SK50-23</strain>
    </source>
</reference>
<dbReference type="Pfam" id="PF00005">
    <property type="entry name" value="ABC_tran"/>
    <property type="match status" value="2"/>
</dbReference>
<keyword evidence="4" id="KW-1003">Cell membrane</keyword>
<dbReference type="InterPro" id="IPR050388">
    <property type="entry name" value="ABC_Ni/Peptide_Import"/>
</dbReference>
<keyword evidence="5" id="KW-0547">Nucleotide-binding</keyword>
<feature type="domain" description="ABC transporter" evidence="9">
    <location>
        <begin position="6"/>
        <end position="253"/>
    </location>
</feature>
<dbReference type="InterPro" id="IPR017871">
    <property type="entry name" value="ABC_transporter-like_CS"/>
</dbReference>
<evidence type="ECO:0000256" key="4">
    <source>
        <dbReference type="ARBA" id="ARBA00022475"/>
    </source>
</evidence>
<dbReference type="NCBIfam" id="NF008453">
    <property type="entry name" value="PRK11308.1"/>
    <property type="match status" value="2"/>
</dbReference>
<keyword evidence="7" id="KW-0472">Membrane</keyword>
<dbReference type="RefSeq" id="WP_211912187.1">
    <property type="nucleotide sequence ID" value="NZ_CP036498.1"/>
</dbReference>
<dbReference type="SMART" id="SM00382">
    <property type="entry name" value="AAA"/>
    <property type="match status" value="2"/>
</dbReference>
<evidence type="ECO:0000256" key="6">
    <source>
        <dbReference type="ARBA" id="ARBA00022840"/>
    </source>
</evidence>
<gene>
    <name evidence="10" type="ORF">RPMA_07235</name>
</gene>
<evidence type="ECO:0000256" key="7">
    <source>
        <dbReference type="ARBA" id="ARBA00023136"/>
    </source>
</evidence>
<keyword evidence="3" id="KW-0813">Transport</keyword>
<dbReference type="InterPro" id="IPR027417">
    <property type="entry name" value="P-loop_NTPase"/>
</dbReference>
<dbReference type="CDD" id="cd03257">
    <property type="entry name" value="ABC_NikE_OppD_transporters"/>
    <property type="match status" value="2"/>
</dbReference>
<dbReference type="PANTHER" id="PTHR43297">
    <property type="entry name" value="OLIGOPEPTIDE TRANSPORT ATP-BINDING PROTEIN APPD"/>
    <property type="match status" value="1"/>
</dbReference>
<comment type="function">
    <text evidence="8">Involved in beta-(1--&gt;2)glucan export. Transmembrane domains (TMD) form a pore in the inner membrane and the ATP-binding domain (NBD) is responsible for energy generation.</text>
</comment>
<keyword evidence="6 10" id="KW-0067">ATP-binding</keyword>
<evidence type="ECO:0000256" key="8">
    <source>
        <dbReference type="ARBA" id="ARBA00024722"/>
    </source>
</evidence>
<dbReference type="PROSITE" id="PS50893">
    <property type="entry name" value="ABC_TRANSPORTER_2"/>
    <property type="match status" value="2"/>
</dbReference>
<evidence type="ECO:0000313" key="10">
    <source>
        <dbReference type="EMBL" id="QUS38651.1"/>
    </source>
</evidence>
<evidence type="ECO:0000256" key="5">
    <source>
        <dbReference type="ARBA" id="ARBA00022741"/>
    </source>
</evidence>
<comment type="similarity">
    <text evidence="2">Belongs to the ABC transporter superfamily.</text>
</comment>
<dbReference type="EMBL" id="CP036498">
    <property type="protein sequence ID" value="QUS38651.1"/>
    <property type="molecule type" value="Genomic_DNA"/>
</dbReference>
<evidence type="ECO:0000256" key="3">
    <source>
        <dbReference type="ARBA" id="ARBA00022448"/>
    </source>
</evidence>
<dbReference type="Pfam" id="PF08352">
    <property type="entry name" value="oligo_HPY"/>
    <property type="match status" value="2"/>
</dbReference>
<evidence type="ECO:0000313" key="11">
    <source>
        <dbReference type="Proteomes" id="UP000682843"/>
    </source>
</evidence>
<feature type="domain" description="ABC transporter" evidence="9">
    <location>
        <begin position="273"/>
        <end position="515"/>
    </location>
</feature>
<dbReference type="PANTHER" id="PTHR43297:SF2">
    <property type="entry name" value="DIPEPTIDE TRANSPORT ATP-BINDING PROTEIN DPPD"/>
    <property type="match status" value="1"/>
</dbReference>
<keyword evidence="11" id="KW-1185">Reference proteome</keyword>
<evidence type="ECO:0000256" key="2">
    <source>
        <dbReference type="ARBA" id="ARBA00005417"/>
    </source>
</evidence>
<dbReference type="Proteomes" id="UP000682843">
    <property type="component" value="Chromosome"/>
</dbReference>
<organism evidence="10 11">
    <name type="scientific">Tardiphaga alba</name>
    <dbReference type="NCBI Taxonomy" id="340268"/>
    <lineage>
        <taxon>Bacteria</taxon>
        <taxon>Pseudomonadati</taxon>
        <taxon>Pseudomonadota</taxon>
        <taxon>Alphaproteobacteria</taxon>
        <taxon>Hyphomicrobiales</taxon>
        <taxon>Nitrobacteraceae</taxon>
        <taxon>Tardiphaga</taxon>
    </lineage>
</organism>
<dbReference type="NCBIfam" id="NF007739">
    <property type="entry name" value="PRK10419.1"/>
    <property type="match status" value="2"/>
</dbReference>
<evidence type="ECO:0000259" key="9">
    <source>
        <dbReference type="PROSITE" id="PS50893"/>
    </source>
</evidence>
<dbReference type="GO" id="GO:0005524">
    <property type="term" value="F:ATP binding"/>
    <property type="evidence" value="ECO:0007669"/>
    <property type="project" value="UniProtKB-KW"/>
</dbReference>
<comment type="subcellular location">
    <subcellularLocation>
        <location evidence="1">Cell inner membrane</location>
        <topology evidence="1">Peripheral membrane protein</topology>
    </subcellularLocation>
</comment>
<proteinExistence type="inferred from homology"/>